<dbReference type="EMBL" id="KL197710">
    <property type="protein sequence ID" value="KDQ63564.1"/>
    <property type="molecule type" value="Genomic_DNA"/>
</dbReference>
<dbReference type="InterPro" id="IPR032675">
    <property type="entry name" value="LRR_dom_sf"/>
</dbReference>
<dbReference type="Proteomes" id="UP000027265">
    <property type="component" value="Unassembled WGS sequence"/>
</dbReference>
<evidence type="ECO:0000313" key="3">
    <source>
        <dbReference type="Proteomes" id="UP000027265"/>
    </source>
</evidence>
<dbReference type="InterPro" id="IPR011990">
    <property type="entry name" value="TPR-like_helical_dom_sf"/>
</dbReference>
<evidence type="ECO:0000313" key="2">
    <source>
        <dbReference type="EMBL" id="KDQ63564.1"/>
    </source>
</evidence>
<dbReference type="OrthoDB" id="3238099at2759"/>
<dbReference type="SUPFAM" id="SSF52047">
    <property type="entry name" value="RNI-like"/>
    <property type="match status" value="1"/>
</dbReference>
<sequence length="599" mass="67313">MAKDADLAADYRNPALYLIRALAELEDGKYNDAEETLTAVLNLEHSRRGDIIKALCLRGTVKFKLGKTLNAGLDWRAVITIDPGNQTATRELLKLVVGGDVVGDIKTMKESKVSIEKRITPTLPNEIWEHIGRQLPTTDLRTCLSVCQTLHTVALSLLFESLTLKVGVYFNETSEQGDRNLTRTVEILEKILVDDNFASSVKHLSFHALGQTAWPRVKPLLLRCFPRLTGLVTFRWYFGVAPEMGPDVVQALTKHVPHLENLHISGKLFRATGIQKFRYLRELTITGFDQSKLIQKELRATLVNNKQSLSRLTLATPLVLENILTPETYDPQVLEHIHLWEGCQVNLRQATLDTIVPAVNLQSLELLVSHGKNVSQFFGSNEGVFPNLRSFSLATDDRNSYDWNFFKYVGMFLKDRPALERLHLADRLDAERLFDALRLALPTLTGLKALKVGPGSLRSMRLSHALNLAPRTLEVFSIETWGFDEDPVEVASLFRGFPHMKTLILRDVNDTATGGVATRIPTLLQQEAHRKAKRAQAVKVLEEQSSLDRVGLGEVVFDVHWLAARGNTSRLQLELADLSKLYDCHPADVDDSDWVVQLR</sequence>
<dbReference type="Gene3D" id="1.25.40.10">
    <property type="entry name" value="Tetratricopeptide repeat domain"/>
    <property type="match status" value="1"/>
</dbReference>
<dbReference type="SUPFAM" id="SSF81383">
    <property type="entry name" value="F-box domain"/>
    <property type="match status" value="1"/>
</dbReference>
<organism evidence="2 3">
    <name type="scientific">Jaapia argillacea MUCL 33604</name>
    <dbReference type="NCBI Taxonomy" id="933084"/>
    <lineage>
        <taxon>Eukaryota</taxon>
        <taxon>Fungi</taxon>
        <taxon>Dikarya</taxon>
        <taxon>Basidiomycota</taxon>
        <taxon>Agaricomycotina</taxon>
        <taxon>Agaricomycetes</taxon>
        <taxon>Agaricomycetidae</taxon>
        <taxon>Jaapiales</taxon>
        <taxon>Jaapiaceae</taxon>
        <taxon>Jaapia</taxon>
    </lineage>
</organism>
<dbReference type="InParanoid" id="A0A067Q9D8"/>
<proteinExistence type="predicted"/>
<protein>
    <recommendedName>
        <fullName evidence="1">F-box domain-containing protein</fullName>
    </recommendedName>
</protein>
<dbReference type="SUPFAM" id="SSF48452">
    <property type="entry name" value="TPR-like"/>
    <property type="match status" value="1"/>
</dbReference>
<keyword evidence="3" id="KW-1185">Reference proteome</keyword>
<accession>A0A067Q9D8</accession>
<name>A0A067Q9D8_9AGAM</name>
<dbReference type="STRING" id="933084.A0A067Q9D8"/>
<reference evidence="3" key="1">
    <citation type="journal article" date="2014" name="Proc. Natl. Acad. Sci. U.S.A.">
        <title>Extensive sampling of basidiomycete genomes demonstrates inadequacy of the white-rot/brown-rot paradigm for wood decay fungi.</title>
        <authorList>
            <person name="Riley R."/>
            <person name="Salamov A.A."/>
            <person name="Brown D.W."/>
            <person name="Nagy L.G."/>
            <person name="Floudas D."/>
            <person name="Held B.W."/>
            <person name="Levasseur A."/>
            <person name="Lombard V."/>
            <person name="Morin E."/>
            <person name="Otillar R."/>
            <person name="Lindquist E.A."/>
            <person name="Sun H."/>
            <person name="LaButti K.M."/>
            <person name="Schmutz J."/>
            <person name="Jabbour D."/>
            <person name="Luo H."/>
            <person name="Baker S.E."/>
            <person name="Pisabarro A.G."/>
            <person name="Walton J.D."/>
            <person name="Blanchette R.A."/>
            <person name="Henrissat B."/>
            <person name="Martin F."/>
            <person name="Cullen D."/>
            <person name="Hibbett D.S."/>
            <person name="Grigoriev I.V."/>
        </authorList>
    </citation>
    <scope>NUCLEOTIDE SEQUENCE [LARGE SCALE GENOMIC DNA]</scope>
    <source>
        <strain evidence="3">MUCL 33604</strain>
    </source>
</reference>
<dbReference type="HOGENOM" id="CLU_016233_0_0_1"/>
<gene>
    <name evidence="2" type="ORF">JAAARDRAFT_53762</name>
</gene>
<dbReference type="Gene3D" id="3.80.10.10">
    <property type="entry name" value="Ribonuclease Inhibitor"/>
    <property type="match status" value="1"/>
</dbReference>
<dbReference type="CDD" id="cd09917">
    <property type="entry name" value="F-box_SF"/>
    <property type="match status" value="1"/>
</dbReference>
<evidence type="ECO:0000259" key="1">
    <source>
        <dbReference type="SMART" id="SM00256"/>
    </source>
</evidence>
<feature type="domain" description="F-box" evidence="1">
    <location>
        <begin position="123"/>
        <end position="163"/>
    </location>
</feature>
<dbReference type="InterPro" id="IPR036047">
    <property type="entry name" value="F-box-like_dom_sf"/>
</dbReference>
<dbReference type="AlphaFoldDB" id="A0A067Q9D8"/>
<dbReference type="SMART" id="SM00256">
    <property type="entry name" value="FBOX"/>
    <property type="match status" value="1"/>
</dbReference>
<dbReference type="InterPro" id="IPR001810">
    <property type="entry name" value="F-box_dom"/>
</dbReference>